<gene>
    <name evidence="1" type="ORF">EFK50_12445</name>
</gene>
<dbReference type="OrthoDB" id="4578588at2"/>
<protein>
    <recommendedName>
        <fullName evidence="3">Cyclase</fullName>
    </recommendedName>
</protein>
<dbReference type="EMBL" id="RJSE01000007">
    <property type="protein sequence ID" value="RNL62569.1"/>
    <property type="molecule type" value="Genomic_DNA"/>
</dbReference>
<keyword evidence="2" id="KW-1185">Reference proteome</keyword>
<accession>A0A3N0CGX1</accession>
<reference evidence="1 2" key="1">
    <citation type="submission" date="2018-11" db="EMBL/GenBank/DDBJ databases">
        <authorList>
            <person name="Li F."/>
        </authorList>
    </citation>
    <scope>NUCLEOTIDE SEQUENCE [LARGE SCALE GENOMIC DNA]</scope>
    <source>
        <strain evidence="1 2">Gsoil 097</strain>
    </source>
</reference>
<sequence length="104" mass="11812">MITLHIENTVHDYESWKAAFDKFDRFRADQGVRSYRLTRRVEDGNQVAIDLTFDTAEEATAFRGALEQIWRTPQSQEQLVAHGSPTLHELVEERVPTAAAPSAV</sequence>
<dbReference type="AlphaFoldDB" id="A0A3N0CGX1"/>
<dbReference type="Proteomes" id="UP000267128">
    <property type="component" value="Unassembled WGS sequence"/>
</dbReference>
<name>A0A3N0CGX1_9ACTN</name>
<dbReference type="RefSeq" id="WP_123227865.1">
    <property type="nucleotide sequence ID" value="NZ_RJSE01000007.1"/>
</dbReference>
<comment type="caution">
    <text evidence="1">The sequence shown here is derived from an EMBL/GenBank/DDBJ whole genome shotgun (WGS) entry which is preliminary data.</text>
</comment>
<evidence type="ECO:0000313" key="1">
    <source>
        <dbReference type="EMBL" id="RNL62569.1"/>
    </source>
</evidence>
<organism evidence="1 2">
    <name type="scientific">Nocardioides marmoriginsengisoli</name>
    <dbReference type="NCBI Taxonomy" id="661483"/>
    <lineage>
        <taxon>Bacteria</taxon>
        <taxon>Bacillati</taxon>
        <taxon>Actinomycetota</taxon>
        <taxon>Actinomycetes</taxon>
        <taxon>Propionibacteriales</taxon>
        <taxon>Nocardioidaceae</taxon>
        <taxon>Nocardioides</taxon>
    </lineage>
</organism>
<evidence type="ECO:0000313" key="2">
    <source>
        <dbReference type="Proteomes" id="UP000267128"/>
    </source>
</evidence>
<proteinExistence type="predicted"/>
<evidence type="ECO:0008006" key="3">
    <source>
        <dbReference type="Google" id="ProtNLM"/>
    </source>
</evidence>